<organism evidence="15 16">
    <name type="scientific">Frateuria aurantia (strain ATCC 33424 / DSM 6220 / KCTC 2777 / LMG 1558 / NBRC 3245 / NCIMB 13370)</name>
    <name type="common">Acetobacter aurantius</name>
    <dbReference type="NCBI Taxonomy" id="767434"/>
    <lineage>
        <taxon>Bacteria</taxon>
        <taxon>Pseudomonadati</taxon>
        <taxon>Pseudomonadota</taxon>
        <taxon>Gammaproteobacteria</taxon>
        <taxon>Lysobacterales</taxon>
        <taxon>Rhodanobacteraceae</taxon>
        <taxon>Frateuria</taxon>
    </lineage>
</organism>
<dbReference type="Pfam" id="PF00899">
    <property type="entry name" value="ThiF"/>
    <property type="match status" value="1"/>
</dbReference>
<comment type="similarity">
    <text evidence="2">Belongs to the HesA/MoeB/ThiF family.</text>
</comment>
<evidence type="ECO:0000256" key="9">
    <source>
        <dbReference type="ARBA" id="ARBA00066884"/>
    </source>
</evidence>
<dbReference type="InterPro" id="IPR001763">
    <property type="entry name" value="Rhodanese-like_dom"/>
</dbReference>
<evidence type="ECO:0000256" key="1">
    <source>
        <dbReference type="ARBA" id="ARBA00005046"/>
    </source>
</evidence>
<name>H8L6K8_FRAAD</name>
<dbReference type="EMBL" id="CP003350">
    <property type="protein sequence ID" value="AFC86000.1"/>
    <property type="molecule type" value="Genomic_DNA"/>
</dbReference>
<evidence type="ECO:0000259" key="14">
    <source>
        <dbReference type="PROSITE" id="PS50206"/>
    </source>
</evidence>
<dbReference type="eggNOG" id="COG0607">
    <property type="taxonomic scope" value="Bacteria"/>
</dbReference>
<evidence type="ECO:0000256" key="8">
    <source>
        <dbReference type="ARBA" id="ARBA00063809"/>
    </source>
</evidence>
<dbReference type="CDD" id="cd00757">
    <property type="entry name" value="ThiF_MoeB_HesA_family"/>
    <property type="match status" value="1"/>
</dbReference>
<dbReference type="GO" id="GO:0008641">
    <property type="term" value="F:ubiquitin-like modifier activating enzyme activity"/>
    <property type="evidence" value="ECO:0007669"/>
    <property type="project" value="InterPro"/>
</dbReference>
<comment type="pathway">
    <text evidence="1">Cofactor biosynthesis; molybdopterin biosynthesis.</text>
</comment>
<comment type="subunit">
    <text evidence="8">Homodimer. Forms a stable heterotetrameric complex of 2 MoeB and 2 MoaD during adenylation of MoaD.</text>
</comment>
<keyword evidence="3" id="KW-0808">Transferase</keyword>
<evidence type="ECO:0000256" key="4">
    <source>
        <dbReference type="ARBA" id="ARBA00022741"/>
    </source>
</evidence>
<feature type="domain" description="Rhodanese" evidence="14">
    <location>
        <begin position="46"/>
        <end position="136"/>
    </location>
</feature>
<dbReference type="STRING" id="767434.Fraau_1581"/>
<dbReference type="InterPro" id="IPR036873">
    <property type="entry name" value="Rhodanese-like_dom_sf"/>
</dbReference>
<accession>H8L6K8</accession>
<evidence type="ECO:0000313" key="15">
    <source>
        <dbReference type="EMBL" id="AFC86000.1"/>
    </source>
</evidence>
<evidence type="ECO:0000256" key="6">
    <source>
        <dbReference type="ARBA" id="ARBA00052218"/>
    </source>
</evidence>
<dbReference type="PANTHER" id="PTHR10953:SF102">
    <property type="entry name" value="ADENYLYLTRANSFERASE AND SULFURTRANSFERASE MOCS3"/>
    <property type="match status" value="1"/>
</dbReference>
<evidence type="ECO:0000256" key="11">
    <source>
        <dbReference type="ARBA" id="ARBA00075110"/>
    </source>
</evidence>
<dbReference type="CDD" id="cd00158">
    <property type="entry name" value="RHOD"/>
    <property type="match status" value="1"/>
</dbReference>
<comment type="catalytic activity">
    <reaction evidence="6">
        <text>[molybdopterin-synthase sulfur-carrier protein]-C-terminal Gly-Gly + ATP + H(+) = [molybdopterin-synthase sulfur-carrier protein]-C-terminal Gly-Gly-AMP + diphosphate</text>
        <dbReference type="Rhea" id="RHEA:43616"/>
        <dbReference type="Rhea" id="RHEA-COMP:12159"/>
        <dbReference type="Rhea" id="RHEA-COMP:12202"/>
        <dbReference type="ChEBI" id="CHEBI:15378"/>
        <dbReference type="ChEBI" id="CHEBI:30616"/>
        <dbReference type="ChEBI" id="CHEBI:33019"/>
        <dbReference type="ChEBI" id="CHEBI:90618"/>
        <dbReference type="ChEBI" id="CHEBI:90778"/>
        <dbReference type="EC" id="2.7.7.80"/>
    </reaction>
</comment>
<reference evidence="15" key="1">
    <citation type="submission" date="2012-02" db="EMBL/GenBank/DDBJ databases">
        <title>The complete genome of Frateuria aurantia DSM 6220.</title>
        <authorList>
            <consortium name="US DOE Joint Genome Institute (JGI-PGF)"/>
            <person name="Lucas S."/>
            <person name="Copeland A."/>
            <person name="Lapidus A."/>
            <person name="Glavina del Rio T."/>
            <person name="Dalin E."/>
            <person name="Tice H."/>
            <person name="Bruce D."/>
            <person name="Goodwin L."/>
            <person name="Pitluck S."/>
            <person name="Peters L."/>
            <person name="Ovchinnikova G."/>
            <person name="Teshima H."/>
            <person name="Kyrpides N."/>
            <person name="Mavromatis K."/>
            <person name="Ivanova N."/>
            <person name="Brettin T."/>
            <person name="Detter J.C."/>
            <person name="Han C."/>
            <person name="Larimer F."/>
            <person name="Land M."/>
            <person name="Hauser L."/>
            <person name="Markowitz V."/>
            <person name="Cheng J.-F."/>
            <person name="Hugenholtz P."/>
            <person name="Woyke T."/>
            <person name="Wu D."/>
            <person name="Brambilla E."/>
            <person name="Klenk H.-P."/>
            <person name="Eisen J.A."/>
        </authorList>
    </citation>
    <scope>NUCLEOTIDE SEQUENCE</scope>
    <source>
        <strain evidence="15">DSM 6220</strain>
    </source>
</reference>
<dbReference type="Gene3D" id="3.40.50.720">
    <property type="entry name" value="NAD(P)-binding Rossmann-like Domain"/>
    <property type="match status" value="1"/>
</dbReference>
<evidence type="ECO:0000256" key="12">
    <source>
        <dbReference type="ARBA" id="ARBA00075328"/>
    </source>
</evidence>
<dbReference type="InterPro" id="IPR045886">
    <property type="entry name" value="ThiF/MoeB/HesA"/>
</dbReference>
<dbReference type="GO" id="GO:0005829">
    <property type="term" value="C:cytosol"/>
    <property type="evidence" value="ECO:0007669"/>
    <property type="project" value="TreeGrafter"/>
</dbReference>
<dbReference type="eggNOG" id="COG0476">
    <property type="taxonomic scope" value="Bacteria"/>
</dbReference>
<dbReference type="Pfam" id="PF00581">
    <property type="entry name" value="Rhodanese"/>
    <property type="match status" value="1"/>
</dbReference>
<dbReference type="InterPro" id="IPR035985">
    <property type="entry name" value="Ubiquitin-activating_enz"/>
</dbReference>
<dbReference type="InterPro" id="IPR000594">
    <property type="entry name" value="ThiF_NAD_FAD-bd"/>
</dbReference>
<protein>
    <recommendedName>
        <fullName evidence="10">Molybdopterin-synthase adenylyltransferase</fullName>
        <ecNumber evidence="9">2.7.7.80</ecNumber>
    </recommendedName>
    <alternativeName>
        <fullName evidence="13">MoaD protein adenylase</fullName>
    </alternativeName>
    <alternativeName>
        <fullName evidence="11">Molybdopterin-converting factor subunit 1 adenylase</fullName>
    </alternativeName>
    <alternativeName>
        <fullName evidence="12">Sulfur carrier protein MoaD adenylyltransferase</fullName>
    </alternativeName>
</protein>
<dbReference type="KEGG" id="fau:Fraau_1581"/>
<keyword evidence="5" id="KW-0067">ATP-binding</keyword>
<dbReference type="GO" id="GO:0004792">
    <property type="term" value="F:thiosulfate-cyanide sulfurtransferase activity"/>
    <property type="evidence" value="ECO:0007669"/>
    <property type="project" value="TreeGrafter"/>
</dbReference>
<dbReference type="NCBIfam" id="NF004281">
    <property type="entry name" value="PRK05690.1"/>
    <property type="match status" value="1"/>
</dbReference>
<comment type="function">
    <text evidence="7">Catalyzes the adenylation by ATP of the carboxyl group of the C-terminal glycine of sulfur carrier protein MoaD.</text>
</comment>
<dbReference type="GO" id="GO:0008146">
    <property type="term" value="F:sulfotransferase activity"/>
    <property type="evidence" value="ECO:0007669"/>
    <property type="project" value="TreeGrafter"/>
</dbReference>
<evidence type="ECO:0000256" key="10">
    <source>
        <dbReference type="ARBA" id="ARBA00073635"/>
    </source>
</evidence>
<dbReference type="PANTHER" id="PTHR10953">
    <property type="entry name" value="UBIQUITIN-ACTIVATING ENZYME E1"/>
    <property type="match status" value="1"/>
</dbReference>
<dbReference type="Gene3D" id="3.40.250.10">
    <property type="entry name" value="Rhodanese-like domain"/>
    <property type="match status" value="1"/>
</dbReference>
<evidence type="ECO:0000313" key="16">
    <source>
        <dbReference type="Proteomes" id="UP000005234"/>
    </source>
</evidence>
<keyword evidence="4" id="KW-0547">Nucleotide-binding</keyword>
<dbReference type="NCBIfam" id="NF006444">
    <property type="entry name" value="PRK08762.1"/>
    <property type="match status" value="1"/>
</dbReference>
<evidence type="ECO:0000256" key="3">
    <source>
        <dbReference type="ARBA" id="ARBA00022679"/>
    </source>
</evidence>
<evidence type="ECO:0000256" key="13">
    <source>
        <dbReference type="ARBA" id="ARBA00078531"/>
    </source>
</evidence>
<dbReference type="HOGENOM" id="CLU_013325_2_0_6"/>
<dbReference type="SUPFAM" id="SSF69572">
    <property type="entry name" value="Activating enzymes of the ubiquitin-like proteins"/>
    <property type="match status" value="1"/>
</dbReference>
<dbReference type="GO" id="GO:0061605">
    <property type="term" value="F:molybdopterin-synthase adenylyltransferase activity"/>
    <property type="evidence" value="ECO:0007669"/>
    <property type="project" value="UniProtKB-EC"/>
</dbReference>
<proteinExistence type="inferred from homology"/>
<dbReference type="SMART" id="SM00450">
    <property type="entry name" value="RHOD"/>
    <property type="match status" value="1"/>
</dbReference>
<dbReference type="GO" id="GO:0005524">
    <property type="term" value="F:ATP binding"/>
    <property type="evidence" value="ECO:0007669"/>
    <property type="project" value="UniProtKB-KW"/>
</dbReference>
<evidence type="ECO:0000256" key="5">
    <source>
        <dbReference type="ARBA" id="ARBA00022840"/>
    </source>
</evidence>
<dbReference type="EC" id="2.7.7.80" evidence="9"/>
<dbReference type="Proteomes" id="UP000005234">
    <property type="component" value="Chromosome"/>
</dbReference>
<evidence type="ECO:0000256" key="7">
    <source>
        <dbReference type="ARBA" id="ARBA00055169"/>
    </source>
</evidence>
<dbReference type="AlphaFoldDB" id="H8L6K8"/>
<gene>
    <name evidence="15" type="ordered locus">Fraau_1581</name>
</gene>
<dbReference type="FunFam" id="3.40.50.720:FF:000033">
    <property type="entry name" value="Adenylyltransferase and sulfurtransferase MOCS3"/>
    <property type="match status" value="1"/>
</dbReference>
<dbReference type="SUPFAM" id="SSF52821">
    <property type="entry name" value="Rhodanese/Cell cycle control phosphatase"/>
    <property type="match status" value="1"/>
</dbReference>
<keyword evidence="16" id="KW-1185">Reference proteome</keyword>
<dbReference type="PROSITE" id="PS50206">
    <property type="entry name" value="RHODANESE_3"/>
    <property type="match status" value="1"/>
</dbReference>
<evidence type="ECO:0000256" key="2">
    <source>
        <dbReference type="ARBA" id="ARBA00009919"/>
    </source>
</evidence>
<sequence>MHSAGKSLSAGLSLATMSTPTDLAGWLNQLRDHVSEIPPAEALQRQVQGALLLDVREDDERASGMPTGASGLSRGFLELQIEQLEPDRERELLLICGSGTRSLFAAEALQRMGYARVSSVQGGLNRWKAEGLPISRGLLDADARQRYARQLRLEQVGEAGQARLADACILLLGAGGLGSPAALYLAAAGVGRLTLVDDDVVERSNLHRQVIHADARVGMAKTESARAALLALNPTIQVDIHTTRLDAGNVEELIAGHDVVIDGADNFPARYLLTAATRRLGIPLVYGAVERFSGQVSVFDPRREDAPCYRCLFPDPPPPEAAPNCSEAGVLGVLPGIVGLLQATEALKLVLEIGEPLVGRLLQFDALGMQFRSTRLPRDPDCPGCGIGAHFEGHRDLAASCASA</sequence>